<dbReference type="PROSITE" id="PS50172">
    <property type="entry name" value="BRCT"/>
    <property type="match status" value="1"/>
</dbReference>
<dbReference type="SUPFAM" id="SSF50249">
    <property type="entry name" value="Nucleic acid-binding proteins"/>
    <property type="match status" value="1"/>
</dbReference>
<evidence type="ECO:0000256" key="15">
    <source>
        <dbReference type="RuleBase" id="RU000618"/>
    </source>
</evidence>
<dbReference type="PANTHER" id="PTHR23389">
    <property type="entry name" value="CHROMOSOME TRANSMISSION FIDELITY FACTOR 18"/>
    <property type="match status" value="1"/>
</dbReference>
<evidence type="ECO:0000256" key="6">
    <source>
        <dbReference type="ARBA" id="ARBA00022723"/>
    </source>
</evidence>
<dbReference type="EMBL" id="QGDC01000007">
    <property type="protein sequence ID" value="RCH54404.1"/>
    <property type="molecule type" value="Genomic_DNA"/>
</dbReference>
<proteinExistence type="inferred from homology"/>
<dbReference type="GO" id="GO:0006260">
    <property type="term" value="P:DNA replication"/>
    <property type="evidence" value="ECO:0007669"/>
    <property type="project" value="UniProtKB-KW"/>
</dbReference>
<comment type="catalytic activity">
    <reaction evidence="12 14 15">
        <text>NAD(+) + (deoxyribonucleotide)n-3'-hydroxyl + 5'-phospho-(deoxyribonucleotide)m = (deoxyribonucleotide)n+m + AMP + beta-nicotinamide D-nucleotide.</text>
        <dbReference type="EC" id="6.5.1.2"/>
    </reaction>
</comment>
<dbReference type="EC" id="6.5.1.2" evidence="2 14"/>
<evidence type="ECO:0000256" key="8">
    <source>
        <dbReference type="ARBA" id="ARBA00022833"/>
    </source>
</evidence>
<comment type="cofactor">
    <cofactor evidence="14">
        <name>Mg(2+)</name>
        <dbReference type="ChEBI" id="CHEBI:18420"/>
    </cofactor>
    <cofactor evidence="14">
        <name>Mn(2+)</name>
        <dbReference type="ChEBI" id="CHEBI:29035"/>
    </cofactor>
</comment>
<dbReference type="InterPro" id="IPR004150">
    <property type="entry name" value="NAD_DNA_ligase_OB"/>
</dbReference>
<protein>
    <recommendedName>
        <fullName evidence="3 14">DNA ligase</fullName>
        <ecNumber evidence="2 14">6.5.1.2</ecNumber>
    </recommendedName>
    <alternativeName>
        <fullName evidence="14">Polydeoxyribonucleotide synthase [NAD(+)]</fullName>
    </alternativeName>
</protein>
<evidence type="ECO:0000256" key="5">
    <source>
        <dbReference type="ARBA" id="ARBA00022705"/>
    </source>
</evidence>
<dbReference type="InterPro" id="IPR001679">
    <property type="entry name" value="DNA_ligase"/>
</dbReference>
<dbReference type="GO" id="GO:0005829">
    <property type="term" value="C:cytosol"/>
    <property type="evidence" value="ECO:0007669"/>
    <property type="project" value="TreeGrafter"/>
</dbReference>
<keyword evidence="18" id="KW-1185">Reference proteome</keyword>
<feature type="binding site" evidence="14">
    <location>
        <position position="173"/>
    </location>
    <ligand>
        <name>NAD(+)</name>
        <dbReference type="ChEBI" id="CHEBI:57540"/>
    </ligand>
</feature>
<organism evidence="17 18">
    <name type="scientific">Mucilaginibacter hurinus</name>
    <dbReference type="NCBI Taxonomy" id="2201324"/>
    <lineage>
        <taxon>Bacteria</taxon>
        <taxon>Pseudomonadati</taxon>
        <taxon>Bacteroidota</taxon>
        <taxon>Sphingobacteriia</taxon>
        <taxon>Sphingobacteriales</taxon>
        <taxon>Sphingobacteriaceae</taxon>
        <taxon>Mucilaginibacter</taxon>
    </lineage>
</organism>
<feature type="binding site" evidence="14">
    <location>
        <position position="113"/>
    </location>
    <ligand>
        <name>NAD(+)</name>
        <dbReference type="ChEBI" id="CHEBI:57540"/>
    </ligand>
</feature>
<keyword evidence="8 14" id="KW-0862">Zinc</keyword>
<keyword evidence="4 14" id="KW-0436">Ligase</keyword>
<dbReference type="Gene3D" id="6.20.10.30">
    <property type="match status" value="1"/>
</dbReference>
<evidence type="ECO:0000256" key="14">
    <source>
        <dbReference type="HAMAP-Rule" id="MF_01588"/>
    </source>
</evidence>
<feature type="binding site" evidence="14">
    <location>
        <position position="409"/>
    </location>
    <ligand>
        <name>Zn(2+)</name>
        <dbReference type="ChEBI" id="CHEBI:29105"/>
    </ligand>
</feature>
<dbReference type="Proteomes" id="UP000253209">
    <property type="component" value="Unassembled WGS sequence"/>
</dbReference>
<dbReference type="Pfam" id="PF01653">
    <property type="entry name" value="DNA_ligase_aden"/>
    <property type="match status" value="1"/>
</dbReference>
<dbReference type="FunFam" id="1.10.150.20:FF:000006">
    <property type="entry name" value="DNA ligase"/>
    <property type="match status" value="1"/>
</dbReference>
<evidence type="ECO:0000256" key="13">
    <source>
        <dbReference type="ARBA" id="ARBA00060881"/>
    </source>
</evidence>
<sequence length="670" mass="76000">MLPTEAKKKIDELTAELKQHNYNYYVLAMPTIADYDFDKQLAELAKLEQQFPEYAYPDSPTQRVGGEVTKEFVNVRHRWPMLSLGNTYNAQELLDFDQRVRKAIGDNLEYVCELKFDGLSMSLTYEGGKLVRAVTRGDGVRGDDVTTNIRTIHTIPKQLHTGNYPNLFEIRGEVFMHRKAFERLNNERIENGEIPYANPRNFASGTVKMQDSAEVARRPLDCFLYGLYTEKTLFKTHWESLEALKSWGFHVNNSSKLCKNIDEVLEFINHWDKERFTLSYDIDGIVIKVNNYSQQQELGFTAKSPRWAISYKYKAERVETELLAVTYQVGRTGAITPVANLQPVQLAGTTVKRATLHNANEIIRLDLHEGDSVFVEKGGEIIPKIISVNIDKRHQNAVAVEYITRCPACGAALQRKEGEAAHYCPNDEGCPPQIMGKMQHFIGRKAMDIEGLGGETIETLYEKGFIRHISDLYKLYEHADDLKQMERFGEKSITNMLAGIEKSKAQPFEKVLFGLGIRYVGETVAKKLALHFKNIDALASATYDQLIIAEEIGDRIARSIIDYFEAEEHRDEIEKLKKYGLQFVIEEKEVTLASEKLAGKTFIISGTFDKFSRDELKDIIEQNGGKILSSISAKLNYLVAGDNMGPSKLEKATKLNIPIISDDELMAMLG</sequence>
<dbReference type="SUPFAM" id="SSF52113">
    <property type="entry name" value="BRCT domain"/>
    <property type="match status" value="1"/>
</dbReference>
<dbReference type="InterPro" id="IPR012340">
    <property type="entry name" value="NA-bd_OB-fold"/>
</dbReference>
<dbReference type="Pfam" id="PF03119">
    <property type="entry name" value="DNA_ligase_ZBD"/>
    <property type="match status" value="1"/>
</dbReference>
<evidence type="ECO:0000256" key="1">
    <source>
        <dbReference type="ARBA" id="ARBA00004067"/>
    </source>
</evidence>
<dbReference type="GO" id="GO:0003677">
    <property type="term" value="F:DNA binding"/>
    <property type="evidence" value="ECO:0007669"/>
    <property type="project" value="InterPro"/>
</dbReference>
<dbReference type="PROSITE" id="PS01055">
    <property type="entry name" value="DNA_LIGASE_N1"/>
    <property type="match status" value="1"/>
</dbReference>
<feature type="domain" description="BRCT" evidence="16">
    <location>
        <begin position="592"/>
        <end position="670"/>
    </location>
</feature>
<dbReference type="SUPFAM" id="SSF56091">
    <property type="entry name" value="DNA ligase/mRNA capping enzyme, catalytic domain"/>
    <property type="match status" value="1"/>
</dbReference>
<feature type="binding site" evidence="14">
    <location>
        <position position="312"/>
    </location>
    <ligand>
        <name>NAD(+)</name>
        <dbReference type="ChEBI" id="CHEBI:57540"/>
    </ligand>
</feature>
<evidence type="ECO:0000256" key="7">
    <source>
        <dbReference type="ARBA" id="ARBA00022763"/>
    </source>
</evidence>
<evidence type="ECO:0000259" key="16">
    <source>
        <dbReference type="PROSITE" id="PS50172"/>
    </source>
</evidence>
<name>A0A367GLQ6_9SPHI</name>
<feature type="binding site" evidence="14">
    <location>
        <position position="424"/>
    </location>
    <ligand>
        <name>Zn(2+)</name>
        <dbReference type="ChEBI" id="CHEBI:29105"/>
    </ligand>
</feature>
<keyword evidence="14" id="KW-0464">Manganese</keyword>
<dbReference type="RefSeq" id="WP_114005915.1">
    <property type="nucleotide sequence ID" value="NZ_QGDC01000007.1"/>
</dbReference>
<gene>
    <name evidence="14" type="primary">ligA</name>
    <name evidence="17" type="ORF">DJ568_13665</name>
</gene>
<dbReference type="Gene3D" id="2.40.50.140">
    <property type="entry name" value="Nucleic acid-binding proteins"/>
    <property type="match status" value="1"/>
</dbReference>
<feature type="binding site" evidence="14">
    <location>
        <position position="288"/>
    </location>
    <ligand>
        <name>NAD(+)</name>
        <dbReference type="ChEBI" id="CHEBI:57540"/>
    </ligand>
</feature>
<keyword evidence="7 14" id="KW-0227">DNA damage</keyword>
<dbReference type="GO" id="GO:0006281">
    <property type="term" value="P:DNA repair"/>
    <property type="evidence" value="ECO:0007669"/>
    <property type="project" value="UniProtKB-KW"/>
</dbReference>
<dbReference type="HAMAP" id="MF_01588">
    <property type="entry name" value="DNA_ligase_A"/>
    <property type="match status" value="1"/>
</dbReference>
<keyword evidence="11 14" id="KW-0234">DNA repair</keyword>
<dbReference type="NCBIfam" id="TIGR00575">
    <property type="entry name" value="dnlj"/>
    <property type="match status" value="1"/>
</dbReference>
<evidence type="ECO:0000256" key="10">
    <source>
        <dbReference type="ARBA" id="ARBA00023027"/>
    </source>
</evidence>
<dbReference type="InterPro" id="IPR004149">
    <property type="entry name" value="Znf_DNAligase_C4"/>
</dbReference>
<dbReference type="OrthoDB" id="9759736at2"/>
<dbReference type="InterPro" id="IPR041663">
    <property type="entry name" value="DisA/LigA_HHH"/>
</dbReference>
<feature type="binding site" evidence="14">
    <location>
        <position position="430"/>
    </location>
    <ligand>
        <name>Zn(2+)</name>
        <dbReference type="ChEBI" id="CHEBI:29105"/>
    </ligand>
</feature>
<comment type="similarity">
    <text evidence="13 14">Belongs to the NAD-dependent DNA ligase family. LigA subfamily.</text>
</comment>
<dbReference type="SUPFAM" id="SSF47781">
    <property type="entry name" value="RuvA domain 2-like"/>
    <property type="match status" value="1"/>
</dbReference>
<dbReference type="GO" id="GO:0003911">
    <property type="term" value="F:DNA ligase (NAD+) activity"/>
    <property type="evidence" value="ECO:0007669"/>
    <property type="project" value="UniProtKB-UniRule"/>
</dbReference>
<dbReference type="NCBIfam" id="NF005932">
    <property type="entry name" value="PRK07956.1"/>
    <property type="match status" value="1"/>
</dbReference>
<dbReference type="Pfam" id="PF00533">
    <property type="entry name" value="BRCT"/>
    <property type="match status" value="1"/>
</dbReference>
<evidence type="ECO:0000313" key="18">
    <source>
        <dbReference type="Proteomes" id="UP000253209"/>
    </source>
</evidence>
<dbReference type="FunFam" id="3.30.470.30:FF:000001">
    <property type="entry name" value="DNA ligase"/>
    <property type="match status" value="1"/>
</dbReference>
<feature type="binding site" evidence="14">
    <location>
        <position position="406"/>
    </location>
    <ligand>
        <name>Zn(2+)</name>
        <dbReference type="ChEBI" id="CHEBI:29105"/>
    </ligand>
</feature>
<keyword evidence="9 14" id="KW-0460">Magnesium</keyword>
<dbReference type="GO" id="GO:0046872">
    <property type="term" value="F:metal ion binding"/>
    <property type="evidence" value="ECO:0007669"/>
    <property type="project" value="UniProtKB-KW"/>
</dbReference>
<dbReference type="InterPro" id="IPR003583">
    <property type="entry name" value="Hlx-hairpin-Hlx_DNA-bd_motif"/>
</dbReference>
<dbReference type="InterPro" id="IPR010994">
    <property type="entry name" value="RuvA_2-like"/>
</dbReference>
<dbReference type="Gene3D" id="3.40.50.10190">
    <property type="entry name" value="BRCT domain"/>
    <property type="match status" value="1"/>
</dbReference>
<dbReference type="SMART" id="SM00532">
    <property type="entry name" value="LIGANc"/>
    <property type="match status" value="1"/>
</dbReference>
<dbReference type="PIRSF" id="PIRSF001604">
    <property type="entry name" value="LigA"/>
    <property type="match status" value="1"/>
</dbReference>
<dbReference type="SMART" id="SM00278">
    <property type="entry name" value="HhH1"/>
    <property type="match status" value="3"/>
</dbReference>
<dbReference type="Gene3D" id="1.10.150.20">
    <property type="entry name" value="5' to 3' exonuclease, C-terminal subdomain"/>
    <property type="match status" value="2"/>
</dbReference>
<evidence type="ECO:0000256" key="11">
    <source>
        <dbReference type="ARBA" id="ARBA00023204"/>
    </source>
</evidence>
<evidence type="ECO:0000313" key="17">
    <source>
        <dbReference type="EMBL" id="RCH54404.1"/>
    </source>
</evidence>
<dbReference type="CDD" id="cd17748">
    <property type="entry name" value="BRCT_DNA_ligase_like"/>
    <property type="match status" value="1"/>
</dbReference>
<evidence type="ECO:0000256" key="3">
    <source>
        <dbReference type="ARBA" id="ARBA00013308"/>
    </source>
</evidence>
<dbReference type="FunFam" id="2.40.50.140:FF:000012">
    <property type="entry name" value="DNA ligase"/>
    <property type="match status" value="1"/>
</dbReference>
<dbReference type="FunFam" id="1.10.150.20:FF:000007">
    <property type="entry name" value="DNA ligase"/>
    <property type="match status" value="1"/>
</dbReference>
<feature type="active site" description="N6-AMP-lysine intermediate" evidence="14">
    <location>
        <position position="115"/>
    </location>
</feature>
<reference evidence="17 18" key="1">
    <citation type="submission" date="2018-05" db="EMBL/GenBank/DDBJ databases">
        <title>Mucilaginibacter hurinus sp. nov., isolated from briquette warehouse soil.</title>
        <authorList>
            <person name="Choi L."/>
        </authorList>
    </citation>
    <scope>NUCLEOTIDE SEQUENCE [LARGE SCALE GENOMIC DNA]</scope>
    <source>
        <strain evidence="17 18">ZR32</strain>
    </source>
</reference>
<dbReference type="InterPro" id="IPR033136">
    <property type="entry name" value="DNA_ligase_CS"/>
</dbReference>
<evidence type="ECO:0000256" key="12">
    <source>
        <dbReference type="ARBA" id="ARBA00034005"/>
    </source>
</evidence>
<accession>A0A367GLQ6</accession>
<feature type="binding site" evidence="14">
    <location>
        <begin position="34"/>
        <end position="38"/>
    </location>
    <ligand>
        <name>NAD(+)</name>
        <dbReference type="ChEBI" id="CHEBI:57540"/>
    </ligand>
</feature>
<feature type="binding site" evidence="14">
    <location>
        <begin position="83"/>
        <end position="84"/>
    </location>
    <ligand>
        <name>NAD(+)</name>
        <dbReference type="ChEBI" id="CHEBI:57540"/>
    </ligand>
</feature>
<evidence type="ECO:0000256" key="2">
    <source>
        <dbReference type="ARBA" id="ARBA00012722"/>
    </source>
</evidence>
<feature type="binding site" evidence="14">
    <location>
        <position position="136"/>
    </location>
    <ligand>
        <name>NAD(+)</name>
        <dbReference type="ChEBI" id="CHEBI:57540"/>
    </ligand>
</feature>
<dbReference type="PANTHER" id="PTHR23389:SF9">
    <property type="entry name" value="DNA LIGASE"/>
    <property type="match status" value="1"/>
</dbReference>
<dbReference type="PROSITE" id="PS01056">
    <property type="entry name" value="DNA_LIGASE_N2"/>
    <property type="match status" value="1"/>
</dbReference>
<comment type="caution">
    <text evidence="17">The sequence shown here is derived from an EMBL/GenBank/DDBJ whole genome shotgun (WGS) entry which is preliminary data.</text>
</comment>
<dbReference type="CDD" id="cd00114">
    <property type="entry name" value="LIGANc"/>
    <property type="match status" value="1"/>
</dbReference>
<dbReference type="AlphaFoldDB" id="A0A367GLQ6"/>
<keyword evidence="10 14" id="KW-0520">NAD</keyword>
<dbReference type="InterPro" id="IPR018239">
    <property type="entry name" value="DNA_ligase_AS"/>
</dbReference>
<dbReference type="Gene3D" id="3.30.470.30">
    <property type="entry name" value="DNA ligase/mRNA capping enzyme"/>
    <property type="match status" value="1"/>
</dbReference>
<dbReference type="Pfam" id="PF03120">
    <property type="entry name" value="OB_DNA_ligase"/>
    <property type="match status" value="1"/>
</dbReference>
<dbReference type="Gene3D" id="1.10.287.610">
    <property type="entry name" value="Helix hairpin bin"/>
    <property type="match status" value="1"/>
</dbReference>
<keyword evidence="6 14" id="KW-0479">Metal-binding</keyword>
<evidence type="ECO:0000256" key="4">
    <source>
        <dbReference type="ARBA" id="ARBA00022598"/>
    </source>
</evidence>
<dbReference type="Pfam" id="PF12826">
    <property type="entry name" value="HHH_2"/>
    <property type="match status" value="1"/>
</dbReference>
<comment type="function">
    <text evidence="1 14">DNA ligase that catalyzes the formation of phosphodiester linkages between 5'-phosphoryl and 3'-hydroxyl groups in double-stranded DNA using NAD as a coenzyme and as the energy source for the reaction. It is essential for DNA replication and repair of damaged DNA.</text>
</comment>
<keyword evidence="5 14" id="KW-0235">DNA replication</keyword>
<dbReference type="InterPro" id="IPR013839">
    <property type="entry name" value="DNAligase_adenylation"/>
</dbReference>
<evidence type="ECO:0000256" key="9">
    <source>
        <dbReference type="ARBA" id="ARBA00022842"/>
    </source>
</evidence>
<dbReference type="InterPro" id="IPR036420">
    <property type="entry name" value="BRCT_dom_sf"/>
</dbReference>
<dbReference type="InterPro" id="IPR001357">
    <property type="entry name" value="BRCT_dom"/>
</dbReference>
<dbReference type="InterPro" id="IPR013840">
    <property type="entry name" value="DNAligase_N"/>
</dbReference>
<dbReference type="SMART" id="SM00292">
    <property type="entry name" value="BRCT"/>
    <property type="match status" value="1"/>
</dbReference>